<feature type="transmembrane region" description="Helical" evidence="7">
    <location>
        <begin position="34"/>
        <end position="53"/>
    </location>
</feature>
<comment type="similarity">
    <text evidence="2">Belongs to the CPA3 antiporters (TC 2.A.63) subunit C family.</text>
</comment>
<accession>A0A9D7FEA7</accession>
<dbReference type="GO" id="GO:0005886">
    <property type="term" value="C:plasma membrane"/>
    <property type="evidence" value="ECO:0007669"/>
    <property type="project" value="UniProtKB-SubCell"/>
</dbReference>
<proteinExistence type="inferred from homology"/>
<dbReference type="Gene3D" id="1.10.287.3510">
    <property type="match status" value="1"/>
</dbReference>
<dbReference type="InterPro" id="IPR039428">
    <property type="entry name" value="NUOK/Mnh_C1-like"/>
</dbReference>
<evidence type="ECO:0000256" key="3">
    <source>
        <dbReference type="ARBA" id="ARBA00022475"/>
    </source>
</evidence>
<keyword evidence="4 7" id="KW-0812">Transmembrane</keyword>
<comment type="caution">
    <text evidence="8">The sequence shown here is derived from an EMBL/GenBank/DDBJ whole genome shotgun (WGS) entry which is preliminary data.</text>
</comment>
<dbReference type="InterPro" id="IPR050601">
    <property type="entry name" value="CPA3_antiporter_subunitC"/>
</dbReference>
<dbReference type="Pfam" id="PF00420">
    <property type="entry name" value="Oxidored_q2"/>
    <property type="match status" value="1"/>
</dbReference>
<sequence length="105" mass="11070">MTLEPYLLYALAGVGLFAIGLYALIARTHLLRKILALNVMGTGVFLFLIAIAYRSEPVADPVPQAMVLTGIVVSVCATGLALALAHRVQTTTGRMVLAENDESGA</sequence>
<dbReference type="Proteomes" id="UP000886602">
    <property type="component" value="Unassembled WGS sequence"/>
</dbReference>
<keyword evidence="6 7" id="KW-0472">Membrane</keyword>
<reference evidence="8" key="1">
    <citation type="submission" date="2020-10" db="EMBL/GenBank/DDBJ databases">
        <title>Connecting structure to function with the recovery of over 1000 high-quality activated sludge metagenome-assembled genomes encoding full-length rRNA genes using long-read sequencing.</title>
        <authorList>
            <person name="Singleton C.M."/>
            <person name="Petriglieri F."/>
            <person name="Kristensen J.M."/>
            <person name="Kirkegaard R.H."/>
            <person name="Michaelsen T.Y."/>
            <person name="Andersen M.H."/>
            <person name="Karst S.M."/>
            <person name="Dueholm M.S."/>
            <person name="Nielsen P.H."/>
            <person name="Albertsen M."/>
        </authorList>
    </citation>
    <scope>NUCLEOTIDE SEQUENCE</scope>
    <source>
        <strain evidence="8">EsbW_18-Q3-R4-48_MAXAC.044</strain>
    </source>
</reference>
<evidence type="ECO:0000256" key="2">
    <source>
        <dbReference type="ARBA" id="ARBA00010388"/>
    </source>
</evidence>
<evidence type="ECO:0000256" key="1">
    <source>
        <dbReference type="ARBA" id="ARBA00004651"/>
    </source>
</evidence>
<keyword evidence="5 7" id="KW-1133">Transmembrane helix</keyword>
<evidence type="ECO:0000256" key="7">
    <source>
        <dbReference type="SAM" id="Phobius"/>
    </source>
</evidence>
<keyword evidence="3" id="KW-1003">Cell membrane</keyword>
<evidence type="ECO:0000313" key="8">
    <source>
        <dbReference type="EMBL" id="MBK7422744.1"/>
    </source>
</evidence>
<evidence type="ECO:0000313" key="9">
    <source>
        <dbReference type="Proteomes" id="UP000886602"/>
    </source>
</evidence>
<evidence type="ECO:0000256" key="4">
    <source>
        <dbReference type="ARBA" id="ARBA00022692"/>
    </source>
</evidence>
<comment type="subcellular location">
    <subcellularLocation>
        <location evidence="1">Cell membrane</location>
        <topology evidence="1">Multi-pass membrane protein</topology>
    </subcellularLocation>
</comment>
<gene>
    <name evidence="8" type="ORF">IPJ48_06410</name>
</gene>
<name>A0A9D7FEA7_9RHOO</name>
<protein>
    <submittedName>
        <fullName evidence="8">Cation:proton antiporter subunit C</fullName>
    </submittedName>
</protein>
<dbReference type="PANTHER" id="PTHR34583:SF2">
    <property type="entry name" value="ANTIPORTER SUBUNIT MNHC2-RELATED"/>
    <property type="match status" value="1"/>
</dbReference>
<feature type="transmembrane region" description="Helical" evidence="7">
    <location>
        <begin position="6"/>
        <end position="25"/>
    </location>
</feature>
<evidence type="ECO:0000256" key="6">
    <source>
        <dbReference type="ARBA" id="ARBA00023136"/>
    </source>
</evidence>
<dbReference type="PANTHER" id="PTHR34583">
    <property type="entry name" value="ANTIPORTER SUBUNIT MNHC2-RELATED"/>
    <property type="match status" value="1"/>
</dbReference>
<organism evidence="8 9">
    <name type="scientific">Candidatus Propionivibrio dominans</name>
    <dbReference type="NCBI Taxonomy" id="2954373"/>
    <lineage>
        <taxon>Bacteria</taxon>
        <taxon>Pseudomonadati</taxon>
        <taxon>Pseudomonadota</taxon>
        <taxon>Betaproteobacteria</taxon>
        <taxon>Rhodocyclales</taxon>
        <taxon>Rhodocyclaceae</taxon>
        <taxon>Propionivibrio</taxon>
    </lineage>
</organism>
<evidence type="ECO:0000256" key="5">
    <source>
        <dbReference type="ARBA" id="ARBA00022989"/>
    </source>
</evidence>
<dbReference type="EMBL" id="JADJNC010000009">
    <property type="protein sequence ID" value="MBK7422744.1"/>
    <property type="molecule type" value="Genomic_DNA"/>
</dbReference>
<feature type="transmembrane region" description="Helical" evidence="7">
    <location>
        <begin position="65"/>
        <end position="85"/>
    </location>
</feature>
<dbReference type="AlphaFoldDB" id="A0A9D7FEA7"/>